<evidence type="ECO:0000313" key="3">
    <source>
        <dbReference type="Proteomes" id="UP000011919"/>
    </source>
</evidence>
<dbReference type="EMBL" id="AOFT01000006">
    <property type="protein sequence ID" value="EMR06502.1"/>
    <property type="molecule type" value="Genomic_DNA"/>
</dbReference>
<evidence type="ECO:0000313" key="2">
    <source>
        <dbReference type="EMBL" id="EMR06502.1"/>
    </source>
</evidence>
<dbReference type="STRING" id="1235279.C772_01397"/>
<protein>
    <recommendedName>
        <fullName evidence="1">HNH nuclease domain-containing protein</fullName>
    </recommendedName>
</protein>
<organism evidence="2 3">
    <name type="scientific">Bhargavaea cecembensis DSE10</name>
    <dbReference type="NCBI Taxonomy" id="1235279"/>
    <lineage>
        <taxon>Bacteria</taxon>
        <taxon>Bacillati</taxon>
        <taxon>Bacillota</taxon>
        <taxon>Bacilli</taxon>
        <taxon>Bacillales</taxon>
        <taxon>Caryophanaceae</taxon>
        <taxon>Bhargavaea</taxon>
    </lineage>
</organism>
<dbReference type="GO" id="GO:0003676">
    <property type="term" value="F:nucleic acid binding"/>
    <property type="evidence" value="ECO:0007669"/>
    <property type="project" value="InterPro"/>
</dbReference>
<dbReference type="GO" id="GO:0004519">
    <property type="term" value="F:endonuclease activity"/>
    <property type="evidence" value="ECO:0007669"/>
    <property type="project" value="InterPro"/>
</dbReference>
<feature type="domain" description="HNH nuclease" evidence="1">
    <location>
        <begin position="191"/>
        <end position="249"/>
    </location>
</feature>
<dbReference type="OrthoDB" id="9802901at2"/>
<dbReference type="SMART" id="SM00507">
    <property type="entry name" value="HNHc"/>
    <property type="match status" value="1"/>
</dbReference>
<dbReference type="Proteomes" id="UP000011919">
    <property type="component" value="Unassembled WGS sequence"/>
</dbReference>
<comment type="caution">
    <text evidence="2">The sequence shown here is derived from an EMBL/GenBank/DDBJ whole genome shotgun (WGS) entry which is preliminary data.</text>
</comment>
<accession>M7NGW8</accession>
<dbReference type="eggNOG" id="COG1403">
    <property type="taxonomic scope" value="Bacteria"/>
</dbReference>
<dbReference type="Gene3D" id="1.10.30.50">
    <property type="match status" value="1"/>
</dbReference>
<sequence>MTSTPQHLAMSSGAGLAGWTIINFWSESEVFFDVFGEEIINVVVKANRTSAIHYLLNCFQDSYEEIDNVRGAESKEEFFAYLKRLLTDVNLLPDLQEPDFHNCEDEDNHYECECARRIDKWEEYAKSMASEIDKIVIHSAFQFVFQDRKFLHDFNLKLAEFIEKNIDEIKEKYPDNVTARGRIRRLAFPVWLKKAVFHRDKGKCVICRRDLTGVVTLDSTINIDHIVPLSLFGTNDASNMQLLCSDCNAIKSDRNTDTSTTHVPFWNIDDEFLKWGNE</sequence>
<dbReference type="AlphaFoldDB" id="M7NGW8"/>
<reference evidence="2 3" key="1">
    <citation type="journal article" date="2013" name="Genome Announc.">
        <title>Draft Genome Sequence of Bhargavaea cecembensis Strain DSE10T, Isolated from a Deep-Sea Sediment Sample Collected at a Depth of 5,904 m from the Chagos-Laccadive Ridge System in the Indian Ocean.</title>
        <authorList>
            <person name="Shivaji S."/>
            <person name="Ara S."/>
            <person name="Begum Z."/>
            <person name="Ruth M."/>
            <person name="Singh A."/>
            <person name="Kumar Pinnaka A."/>
        </authorList>
    </citation>
    <scope>NUCLEOTIDE SEQUENCE [LARGE SCALE GENOMIC DNA]</scope>
    <source>
        <strain evidence="2 3">DSE10</strain>
    </source>
</reference>
<dbReference type="PATRIC" id="fig|1235279.3.peg.1400"/>
<dbReference type="CDD" id="cd00085">
    <property type="entry name" value="HNHc"/>
    <property type="match status" value="1"/>
</dbReference>
<gene>
    <name evidence="2" type="ORF">C772_01397</name>
</gene>
<proteinExistence type="predicted"/>
<dbReference type="Pfam" id="PF01844">
    <property type="entry name" value="HNH"/>
    <property type="match status" value="1"/>
</dbReference>
<dbReference type="InterPro" id="IPR002711">
    <property type="entry name" value="HNH"/>
</dbReference>
<name>M7NGW8_9BACL</name>
<evidence type="ECO:0000259" key="1">
    <source>
        <dbReference type="SMART" id="SM00507"/>
    </source>
</evidence>
<dbReference type="RefSeq" id="WP_008298549.1">
    <property type="nucleotide sequence ID" value="NZ_AOFT01000006.1"/>
</dbReference>
<dbReference type="GO" id="GO:0008270">
    <property type="term" value="F:zinc ion binding"/>
    <property type="evidence" value="ECO:0007669"/>
    <property type="project" value="InterPro"/>
</dbReference>
<dbReference type="InterPro" id="IPR003615">
    <property type="entry name" value="HNH_nuc"/>
</dbReference>
<keyword evidence="3" id="KW-1185">Reference proteome</keyword>